<proteinExistence type="predicted"/>
<feature type="signal peptide" evidence="1">
    <location>
        <begin position="1"/>
        <end position="21"/>
    </location>
</feature>
<dbReference type="RefSeq" id="WP_100381827.1">
    <property type="nucleotide sequence ID" value="NZ_LT629750.1"/>
</dbReference>
<gene>
    <name evidence="2" type="ORF">SAMN05444158_1370</name>
</gene>
<sequence>MKTFGRFLLVGTMLLARCAWATEPSPVAFAKSVVSERGSQTFATVSYPDKSLIVEFRLEPYSAGKATAVRAFGEITKKIAQGAFSKFPKIKSVQLIGNLALRDKHGNDTVDRAVMVKFSKVNAATIKWEDVDPANVVEIADKHWILPELSADKK</sequence>
<evidence type="ECO:0000313" key="2">
    <source>
        <dbReference type="EMBL" id="SDS21628.1"/>
    </source>
</evidence>
<keyword evidence="3" id="KW-1185">Reference proteome</keyword>
<dbReference type="AlphaFoldDB" id="A0A1H1QDP3"/>
<name>A0A1H1QDP3_9BRAD</name>
<feature type="chain" id="PRO_5009257598" evidence="1">
    <location>
        <begin position="22"/>
        <end position="154"/>
    </location>
</feature>
<keyword evidence="1" id="KW-0732">Signal</keyword>
<protein>
    <submittedName>
        <fullName evidence="2">Uncharacterized protein</fullName>
    </submittedName>
</protein>
<organism evidence="2 3">
    <name type="scientific">Bradyrhizobium canariense</name>
    <dbReference type="NCBI Taxonomy" id="255045"/>
    <lineage>
        <taxon>Bacteria</taxon>
        <taxon>Pseudomonadati</taxon>
        <taxon>Pseudomonadota</taxon>
        <taxon>Alphaproteobacteria</taxon>
        <taxon>Hyphomicrobiales</taxon>
        <taxon>Nitrobacteraceae</taxon>
        <taxon>Bradyrhizobium</taxon>
    </lineage>
</organism>
<reference evidence="3" key="1">
    <citation type="submission" date="2016-10" db="EMBL/GenBank/DDBJ databases">
        <authorList>
            <person name="Varghese N."/>
            <person name="Submissions S."/>
        </authorList>
    </citation>
    <scope>NUCLEOTIDE SEQUENCE [LARGE SCALE GENOMIC DNA]</scope>
    <source>
        <strain evidence="3">GAS369</strain>
    </source>
</reference>
<evidence type="ECO:0000256" key="1">
    <source>
        <dbReference type="SAM" id="SignalP"/>
    </source>
</evidence>
<evidence type="ECO:0000313" key="3">
    <source>
        <dbReference type="Proteomes" id="UP000243904"/>
    </source>
</evidence>
<accession>A0A1H1QDP3</accession>
<dbReference type="EMBL" id="LT629750">
    <property type="protein sequence ID" value="SDS21628.1"/>
    <property type="molecule type" value="Genomic_DNA"/>
</dbReference>
<dbReference type="Proteomes" id="UP000243904">
    <property type="component" value="Chromosome I"/>
</dbReference>